<keyword evidence="2" id="KW-1185">Reference proteome</keyword>
<reference evidence="2" key="1">
    <citation type="submission" date="2017-06" db="EMBL/GenBank/DDBJ databases">
        <authorList>
            <person name="Varghese N."/>
            <person name="Submissions S."/>
        </authorList>
    </citation>
    <scope>NUCLEOTIDE SEQUENCE [LARGE SCALE GENOMIC DNA]</scope>
    <source>
        <strain evidence="2">LNB2</strain>
    </source>
</reference>
<sequence>MARLCGRSQPTVWKWLQSSKRLPPDYVLKVEAATGISRHLLRPDIYPTGHEIEPRQGVVVCDPAAISQSVDTRWRALLMAAKAVIAAPSVAPFLRIAPYRPLVEAVEAIETEVGR</sequence>
<evidence type="ECO:0000313" key="1">
    <source>
        <dbReference type="EMBL" id="SNS20850.1"/>
    </source>
</evidence>
<dbReference type="GO" id="GO:0003677">
    <property type="term" value="F:DNA binding"/>
    <property type="evidence" value="ECO:0007669"/>
    <property type="project" value="InterPro"/>
</dbReference>
<dbReference type="InterPro" id="IPR010982">
    <property type="entry name" value="Lambda_DNA-bd_dom_sf"/>
</dbReference>
<evidence type="ECO:0000313" key="2">
    <source>
        <dbReference type="Proteomes" id="UP000198281"/>
    </source>
</evidence>
<dbReference type="Gene3D" id="1.10.260.40">
    <property type="entry name" value="lambda repressor-like DNA-binding domains"/>
    <property type="match status" value="1"/>
</dbReference>
<gene>
    <name evidence="1" type="ORF">SAMN06295912_102272</name>
</gene>
<dbReference type="InterPro" id="IPR031856">
    <property type="entry name" value="YdaS_toxin-like"/>
</dbReference>
<dbReference type="EMBL" id="FZOS01000002">
    <property type="protein sequence ID" value="SNS20850.1"/>
    <property type="molecule type" value="Genomic_DNA"/>
</dbReference>
<name>A0A239CL64_9SPHN</name>
<dbReference type="Pfam" id="PF15943">
    <property type="entry name" value="YdaS_toxin"/>
    <property type="match status" value="1"/>
</dbReference>
<protein>
    <submittedName>
        <fullName evidence="1">Putative antitoxin of toxin-antitoxin system, YdaS/YdaT</fullName>
    </submittedName>
</protein>
<dbReference type="Proteomes" id="UP000198281">
    <property type="component" value="Unassembled WGS sequence"/>
</dbReference>
<accession>A0A239CL64</accession>
<organism evidence="1 2">
    <name type="scientific">Edaphosphingomonas laterariae</name>
    <dbReference type="NCBI Taxonomy" id="861865"/>
    <lineage>
        <taxon>Bacteria</taxon>
        <taxon>Pseudomonadati</taxon>
        <taxon>Pseudomonadota</taxon>
        <taxon>Alphaproteobacteria</taxon>
        <taxon>Sphingomonadales</taxon>
        <taxon>Rhizorhabdaceae</taxon>
        <taxon>Edaphosphingomonas</taxon>
    </lineage>
</organism>
<dbReference type="AlphaFoldDB" id="A0A239CL64"/>
<dbReference type="SUPFAM" id="SSF47413">
    <property type="entry name" value="lambda repressor-like DNA-binding domains"/>
    <property type="match status" value="1"/>
</dbReference>
<proteinExistence type="predicted"/>